<dbReference type="Proteomes" id="UP001141650">
    <property type="component" value="Unassembled WGS sequence"/>
</dbReference>
<name>A0AA42C128_9MYCO</name>
<evidence type="ECO:0000313" key="2">
    <source>
        <dbReference type="EMBL" id="OQZ92662.1"/>
    </source>
</evidence>
<accession>A0AA42C128</accession>
<dbReference type="AlphaFoldDB" id="A0AA42C128"/>
<reference evidence="1" key="2">
    <citation type="submission" date="2020-07" db="EMBL/GenBank/DDBJ databases">
        <authorList>
            <person name="Pettersson B.M.F."/>
            <person name="Behra P.R.K."/>
            <person name="Ramesh M."/>
            <person name="Das S."/>
            <person name="Dasgupta S."/>
            <person name="Kirsebom L.A."/>
        </authorList>
    </citation>
    <scope>NUCLEOTIDE SEQUENCE</scope>
    <source>
        <strain evidence="1">CCUG 55640</strain>
    </source>
</reference>
<dbReference type="EMBL" id="JACKVH010000017">
    <property type="protein sequence ID" value="MCV7380634.1"/>
    <property type="molecule type" value="Genomic_DNA"/>
</dbReference>
<dbReference type="SUPFAM" id="SSF54427">
    <property type="entry name" value="NTF2-like"/>
    <property type="match status" value="1"/>
</dbReference>
<comment type="caution">
    <text evidence="1">The sequence shown here is derived from an EMBL/GenBank/DDBJ whole genome shotgun (WGS) entry which is preliminary data.</text>
</comment>
<organism evidence="1 4">
    <name type="scientific">Mycobacterium alsense</name>
    <dbReference type="NCBI Taxonomy" id="324058"/>
    <lineage>
        <taxon>Bacteria</taxon>
        <taxon>Bacillati</taxon>
        <taxon>Actinomycetota</taxon>
        <taxon>Actinomycetes</taxon>
        <taxon>Mycobacteriales</taxon>
        <taxon>Mycobacteriaceae</taxon>
        <taxon>Mycobacterium</taxon>
    </lineage>
</organism>
<dbReference type="RefSeq" id="WP_083136773.1">
    <property type="nucleotide sequence ID" value="NZ_JACKVH010000017.1"/>
</dbReference>
<evidence type="ECO:0000313" key="4">
    <source>
        <dbReference type="Proteomes" id="UP001141650"/>
    </source>
</evidence>
<sequence>MTRDRVALHERIAFAKWEGYAKPIERNRHVTFGDEFVWAPDSVMMSPLFNDGVPQSAADMLSGEVAAAIAEYAPDGDILTPEWRMWWKHMPDYRLISPFECVAGDWGFSSCDTYAGTLPDGTRLELREWDYIWTDENGHITRWDWFVDSAEWKSLLALIGLEPDGLTSQEYTVNFLKEGGVGA</sequence>
<dbReference type="EMBL" id="MVHD01000004">
    <property type="protein sequence ID" value="OQZ92662.1"/>
    <property type="molecule type" value="Genomic_DNA"/>
</dbReference>
<proteinExistence type="predicted"/>
<keyword evidence="3" id="KW-1185">Reference proteome</keyword>
<evidence type="ECO:0000313" key="1">
    <source>
        <dbReference type="EMBL" id="MCV7380634.1"/>
    </source>
</evidence>
<reference evidence="1" key="3">
    <citation type="journal article" date="2022" name="BMC Genomics">
        <title>Comparative genome analysis of mycobacteria focusing on tRNA and non-coding RNA.</title>
        <authorList>
            <person name="Behra P.R.K."/>
            <person name="Pettersson B.M.F."/>
            <person name="Ramesh M."/>
            <person name="Das S."/>
            <person name="Dasgupta S."/>
            <person name="Kirsebom L.A."/>
        </authorList>
    </citation>
    <scope>NUCLEOTIDE SEQUENCE</scope>
    <source>
        <strain evidence="1">CCUG 55640</strain>
    </source>
</reference>
<dbReference type="Proteomes" id="UP000192319">
    <property type="component" value="Unassembled WGS sequence"/>
</dbReference>
<evidence type="ECO:0000313" key="3">
    <source>
        <dbReference type="Proteomes" id="UP000192319"/>
    </source>
</evidence>
<gene>
    <name evidence="2" type="ORF">BST11_04430</name>
    <name evidence="1" type="ORF">H7K38_18535</name>
</gene>
<reference evidence="2 3" key="1">
    <citation type="submission" date="2017-02" db="EMBL/GenBank/DDBJ databases">
        <title>The new phylogeny of genus Mycobacterium.</title>
        <authorList>
            <person name="Tortoli E."/>
            <person name="Trovato A."/>
            <person name="Cirillo D.M."/>
        </authorList>
    </citation>
    <scope>NUCLEOTIDE SEQUENCE [LARGE SCALE GENOMIC DNA]</scope>
    <source>
        <strain evidence="2 3">DSM 45230</strain>
    </source>
</reference>
<protein>
    <submittedName>
        <fullName evidence="1">Uncharacterized protein</fullName>
    </submittedName>
</protein>
<dbReference type="InterPro" id="IPR032710">
    <property type="entry name" value="NTF2-like_dom_sf"/>
</dbReference>